<evidence type="ECO:0000259" key="8">
    <source>
        <dbReference type="PROSITE" id="PS50995"/>
    </source>
</evidence>
<dbReference type="KEGG" id="sman:C12CBH8_14030"/>
<evidence type="ECO:0000256" key="3">
    <source>
        <dbReference type="ARBA" id="ARBA00023125"/>
    </source>
</evidence>
<dbReference type="InterPro" id="IPR036388">
    <property type="entry name" value="WH-like_DNA-bd_sf"/>
</dbReference>
<name>A0A7I8D808_9FIRM</name>
<dbReference type="InterPro" id="IPR036390">
    <property type="entry name" value="WH_DNA-bd_sf"/>
</dbReference>
<protein>
    <recommendedName>
        <fullName evidence="6">HTH-type transcriptional regulator SarZ</fullName>
    </recommendedName>
    <alternativeName>
        <fullName evidence="7">Staphylococcal accessory regulator Z</fullName>
    </alternativeName>
</protein>
<keyword evidence="2" id="KW-0805">Transcription regulation</keyword>
<organism evidence="9 10">
    <name type="scientific">Solibaculum mannosilyticum</name>
    <dbReference type="NCBI Taxonomy" id="2780922"/>
    <lineage>
        <taxon>Bacteria</taxon>
        <taxon>Bacillati</taxon>
        <taxon>Bacillota</taxon>
        <taxon>Clostridia</taxon>
        <taxon>Eubacteriales</taxon>
        <taxon>Oscillospiraceae</taxon>
        <taxon>Solibaculum</taxon>
    </lineage>
</organism>
<evidence type="ECO:0000256" key="4">
    <source>
        <dbReference type="ARBA" id="ARBA00023163"/>
    </source>
</evidence>
<dbReference type="GO" id="GO:0003677">
    <property type="term" value="F:DNA binding"/>
    <property type="evidence" value="ECO:0007669"/>
    <property type="project" value="UniProtKB-KW"/>
</dbReference>
<evidence type="ECO:0000256" key="5">
    <source>
        <dbReference type="ARBA" id="ARBA00046337"/>
    </source>
</evidence>
<evidence type="ECO:0000256" key="1">
    <source>
        <dbReference type="ARBA" id="ARBA00004496"/>
    </source>
</evidence>
<keyword evidence="3" id="KW-0238">DNA-binding</keyword>
<dbReference type="EMBL" id="AP023321">
    <property type="protein sequence ID" value="BCI60764.1"/>
    <property type="molecule type" value="Genomic_DNA"/>
</dbReference>
<dbReference type="RefSeq" id="WP_171846432.1">
    <property type="nucleotide sequence ID" value="NZ_AP023321.1"/>
</dbReference>
<dbReference type="GO" id="GO:0003700">
    <property type="term" value="F:DNA-binding transcription factor activity"/>
    <property type="evidence" value="ECO:0007669"/>
    <property type="project" value="InterPro"/>
</dbReference>
<gene>
    <name evidence="9" type="ORF">C12CBH8_14030</name>
</gene>
<accession>A0A7I8D808</accession>
<comment type="similarity">
    <text evidence="5">Belongs to the SarZ family.</text>
</comment>
<evidence type="ECO:0000256" key="2">
    <source>
        <dbReference type="ARBA" id="ARBA00023015"/>
    </source>
</evidence>
<dbReference type="SMART" id="SM00347">
    <property type="entry name" value="HTH_MARR"/>
    <property type="match status" value="1"/>
</dbReference>
<keyword evidence="4" id="KW-0804">Transcription</keyword>
<evidence type="ECO:0000313" key="9">
    <source>
        <dbReference type="EMBL" id="BCI60764.1"/>
    </source>
</evidence>
<keyword evidence="10" id="KW-1185">Reference proteome</keyword>
<dbReference type="Gene3D" id="1.10.10.10">
    <property type="entry name" value="Winged helix-like DNA-binding domain superfamily/Winged helix DNA-binding domain"/>
    <property type="match status" value="1"/>
</dbReference>
<dbReference type="InterPro" id="IPR055166">
    <property type="entry name" value="Transc_reg_Sar_Rot_HTH"/>
</dbReference>
<sequence length="151" mass="17284">MDFKEFKYYLWDSLRDINEQLDRVFEPACKQYNLTMIQAQILLKIDHFGPLRVGSLGKSINIAGGNISSLCKKMEKQGLLLRYRDTEDERAVNIALTKYGQSVVDGISIILREQYSAMMSSHPQEDLDCIVEGLKRLNVLLHKLNSSPALY</sequence>
<comment type="subcellular location">
    <subcellularLocation>
        <location evidence="1">Cytoplasm</location>
    </subcellularLocation>
</comment>
<evidence type="ECO:0000256" key="7">
    <source>
        <dbReference type="ARBA" id="ARBA00047207"/>
    </source>
</evidence>
<evidence type="ECO:0000313" key="10">
    <source>
        <dbReference type="Proteomes" id="UP000593890"/>
    </source>
</evidence>
<dbReference type="Proteomes" id="UP000593890">
    <property type="component" value="Chromosome"/>
</dbReference>
<dbReference type="PANTHER" id="PTHR42756:SF1">
    <property type="entry name" value="TRANSCRIPTIONAL REPRESSOR OF EMRAB OPERON"/>
    <property type="match status" value="1"/>
</dbReference>
<dbReference type="GO" id="GO:0005737">
    <property type="term" value="C:cytoplasm"/>
    <property type="evidence" value="ECO:0007669"/>
    <property type="project" value="UniProtKB-SubCell"/>
</dbReference>
<dbReference type="Pfam" id="PF22381">
    <property type="entry name" value="Staph_reg_Sar_Rot"/>
    <property type="match status" value="1"/>
</dbReference>
<dbReference type="InterPro" id="IPR000835">
    <property type="entry name" value="HTH_MarR-typ"/>
</dbReference>
<dbReference type="SUPFAM" id="SSF46785">
    <property type="entry name" value="Winged helix' DNA-binding domain"/>
    <property type="match status" value="1"/>
</dbReference>
<reference evidence="10" key="1">
    <citation type="submission" date="2020-07" db="EMBL/GenBank/DDBJ databases">
        <title>Complete genome sequencing of Clostridia bacterium strain 12CBH8.</title>
        <authorList>
            <person name="Sakamoto M."/>
            <person name="Murakami T."/>
            <person name="Mori H."/>
        </authorList>
    </citation>
    <scope>NUCLEOTIDE SEQUENCE [LARGE SCALE GENOMIC DNA]</scope>
    <source>
        <strain evidence="10">12CBH8</strain>
    </source>
</reference>
<proteinExistence type="inferred from homology"/>
<evidence type="ECO:0000256" key="6">
    <source>
        <dbReference type="ARBA" id="ARBA00047188"/>
    </source>
</evidence>
<dbReference type="AlphaFoldDB" id="A0A7I8D808"/>
<dbReference type="PANTHER" id="PTHR42756">
    <property type="entry name" value="TRANSCRIPTIONAL REGULATOR, MARR"/>
    <property type="match status" value="1"/>
</dbReference>
<dbReference type="PROSITE" id="PS50995">
    <property type="entry name" value="HTH_MARR_2"/>
    <property type="match status" value="1"/>
</dbReference>
<feature type="domain" description="HTH marR-type" evidence="8">
    <location>
        <begin position="7"/>
        <end position="146"/>
    </location>
</feature>